<evidence type="ECO:0000313" key="5">
    <source>
        <dbReference type="EMBL" id="MFD1864150.1"/>
    </source>
</evidence>
<gene>
    <name evidence="5" type="primary">modA</name>
    <name evidence="5" type="ORF">ACFSDB_14660</name>
</gene>
<dbReference type="RefSeq" id="WP_204890532.1">
    <property type="nucleotide sequence ID" value="NZ_JBHUFW010000011.1"/>
</dbReference>
<dbReference type="Gene3D" id="3.40.190.10">
    <property type="entry name" value="Periplasmic binding protein-like II"/>
    <property type="match status" value="2"/>
</dbReference>
<feature type="signal peptide" evidence="4">
    <location>
        <begin position="1"/>
        <end position="21"/>
    </location>
</feature>
<dbReference type="Proteomes" id="UP001597273">
    <property type="component" value="Unassembled WGS sequence"/>
</dbReference>
<dbReference type="NCBIfam" id="TIGR01256">
    <property type="entry name" value="modA"/>
    <property type="match status" value="1"/>
</dbReference>
<protein>
    <submittedName>
        <fullName evidence="5">Molybdate ABC transporter substrate-binding protein</fullName>
    </submittedName>
</protein>
<evidence type="ECO:0000313" key="6">
    <source>
        <dbReference type="Proteomes" id="UP001597273"/>
    </source>
</evidence>
<evidence type="ECO:0000256" key="3">
    <source>
        <dbReference type="ARBA" id="ARBA00022729"/>
    </source>
</evidence>
<keyword evidence="6" id="KW-1185">Reference proteome</keyword>
<comment type="caution">
    <text evidence="5">The sequence shown here is derived from an EMBL/GenBank/DDBJ whole genome shotgun (WGS) entry which is preliminary data.</text>
</comment>
<dbReference type="PIRSF" id="PIRSF004846">
    <property type="entry name" value="ModA"/>
    <property type="match status" value="1"/>
</dbReference>
<evidence type="ECO:0000256" key="4">
    <source>
        <dbReference type="SAM" id="SignalP"/>
    </source>
</evidence>
<accession>A0ABW4QKP8</accession>
<comment type="similarity">
    <text evidence="1">Belongs to the bacterial solute-binding protein ModA family.</text>
</comment>
<dbReference type="PANTHER" id="PTHR30632">
    <property type="entry name" value="MOLYBDATE-BINDING PERIPLASMIC PROTEIN"/>
    <property type="match status" value="1"/>
</dbReference>
<dbReference type="InterPro" id="IPR005950">
    <property type="entry name" value="ModA"/>
</dbReference>
<dbReference type="InterPro" id="IPR050682">
    <property type="entry name" value="ModA/WtpA"/>
</dbReference>
<evidence type="ECO:0000256" key="2">
    <source>
        <dbReference type="ARBA" id="ARBA00022723"/>
    </source>
</evidence>
<feature type="chain" id="PRO_5046715425" evidence="4">
    <location>
        <begin position="22"/>
        <end position="254"/>
    </location>
</feature>
<dbReference type="SUPFAM" id="SSF53850">
    <property type="entry name" value="Periplasmic binding protein-like II"/>
    <property type="match status" value="1"/>
</dbReference>
<sequence length="254" mass="26859">MKKLAMLTAALLLSACGQTSAGGKTELFVSSASSLTEVMKAAEQQFAETHPETELVFNFSSSSKLSNQIKQGAPVDLFLSASEKDMEMVLDQGLVHKNSITPFAGNELVLASAEKLPETDAKALLNAAEGLIAVGEPESVPLGIYSKKALSRLGLWEALDGRMIYAKDARQVLSYVESGNADIGIVYASDAGVSKSIKTAVPLKAEGLEIIYPAAVLEDSENKAAAEAFLAFLAGPDGQRLLKEYGFLSIEEAP</sequence>
<dbReference type="Pfam" id="PF13531">
    <property type="entry name" value="SBP_bac_11"/>
    <property type="match status" value="1"/>
</dbReference>
<dbReference type="PANTHER" id="PTHR30632:SF0">
    <property type="entry name" value="SULFATE-BINDING PROTEIN"/>
    <property type="match status" value="1"/>
</dbReference>
<keyword evidence="2" id="KW-0479">Metal-binding</keyword>
<dbReference type="PROSITE" id="PS51257">
    <property type="entry name" value="PROKAR_LIPOPROTEIN"/>
    <property type="match status" value="1"/>
</dbReference>
<proteinExistence type="inferred from homology"/>
<evidence type="ECO:0000256" key="1">
    <source>
        <dbReference type="ARBA" id="ARBA00009175"/>
    </source>
</evidence>
<organism evidence="5 6">
    <name type="scientific">Planococcus chinensis</name>
    <dbReference type="NCBI Taxonomy" id="272917"/>
    <lineage>
        <taxon>Bacteria</taxon>
        <taxon>Bacillati</taxon>
        <taxon>Bacillota</taxon>
        <taxon>Bacilli</taxon>
        <taxon>Bacillales</taxon>
        <taxon>Caryophanaceae</taxon>
        <taxon>Planococcus</taxon>
    </lineage>
</organism>
<reference evidence="6" key="1">
    <citation type="journal article" date="2019" name="Int. J. Syst. Evol. Microbiol.">
        <title>The Global Catalogue of Microorganisms (GCM) 10K type strain sequencing project: providing services to taxonomists for standard genome sequencing and annotation.</title>
        <authorList>
            <consortium name="The Broad Institute Genomics Platform"/>
            <consortium name="The Broad Institute Genome Sequencing Center for Infectious Disease"/>
            <person name="Wu L."/>
            <person name="Ma J."/>
        </authorList>
    </citation>
    <scope>NUCLEOTIDE SEQUENCE [LARGE SCALE GENOMIC DNA]</scope>
    <source>
        <strain evidence="6">CGMCC 1.15475</strain>
    </source>
</reference>
<keyword evidence="3 4" id="KW-0732">Signal</keyword>
<name>A0ABW4QKP8_9BACL</name>
<dbReference type="EMBL" id="JBHUFW010000011">
    <property type="protein sequence ID" value="MFD1864150.1"/>
    <property type="molecule type" value="Genomic_DNA"/>
</dbReference>